<comment type="subcellular location">
    <subcellularLocation>
        <location evidence="1">Nucleus</location>
    </subcellularLocation>
</comment>
<dbReference type="SUPFAM" id="SSF101936">
    <property type="entry name" value="DNA-binding pseudobarrel domain"/>
    <property type="match status" value="1"/>
</dbReference>
<dbReference type="Proteomes" id="UP000030689">
    <property type="component" value="Unassembled WGS sequence"/>
</dbReference>
<evidence type="ECO:0000256" key="2">
    <source>
        <dbReference type="ARBA" id="ARBA00023015"/>
    </source>
</evidence>
<dbReference type="InterPro" id="IPR003340">
    <property type="entry name" value="B3_DNA-bd"/>
</dbReference>
<dbReference type="InterPro" id="IPR015300">
    <property type="entry name" value="DNA-bd_pseudobarrel_sf"/>
</dbReference>
<dbReference type="KEGG" id="eus:EUTSA_v10014229mg"/>
<evidence type="ECO:0000256" key="3">
    <source>
        <dbReference type="ARBA" id="ARBA00023125"/>
    </source>
</evidence>
<protein>
    <recommendedName>
        <fullName evidence="7">TF-B3 domain-containing protein</fullName>
    </recommendedName>
</protein>
<evidence type="ECO:0000256" key="1">
    <source>
        <dbReference type="ARBA" id="ARBA00004123"/>
    </source>
</evidence>
<dbReference type="Gramene" id="ESQ42629">
    <property type="protein sequence ID" value="ESQ42629"/>
    <property type="gene ID" value="EUTSA_v10014229mg"/>
</dbReference>
<proteinExistence type="predicted"/>
<dbReference type="PROSITE" id="PS50863">
    <property type="entry name" value="B3"/>
    <property type="match status" value="1"/>
</dbReference>
<dbReference type="PANTHER" id="PTHR31920">
    <property type="entry name" value="B3 DOMAIN-CONTAINING"/>
    <property type="match status" value="1"/>
</dbReference>
<gene>
    <name evidence="8" type="ORF">EUTSA_v10014229mg</name>
</gene>
<dbReference type="GO" id="GO:0005634">
    <property type="term" value="C:nucleus"/>
    <property type="evidence" value="ECO:0007669"/>
    <property type="project" value="UniProtKB-SubCell"/>
</dbReference>
<reference evidence="8 9" key="1">
    <citation type="journal article" date="2013" name="Front. Plant Sci.">
        <title>The Reference Genome of the Halophytic Plant Eutrema salsugineum.</title>
        <authorList>
            <person name="Yang R."/>
            <person name="Jarvis D.E."/>
            <person name="Chen H."/>
            <person name="Beilstein M.A."/>
            <person name="Grimwood J."/>
            <person name="Jenkins J."/>
            <person name="Shu S."/>
            <person name="Prochnik S."/>
            <person name="Xin M."/>
            <person name="Ma C."/>
            <person name="Schmutz J."/>
            <person name="Wing R.A."/>
            <person name="Mitchell-Olds T."/>
            <person name="Schumaker K.S."/>
            <person name="Wang X."/>
        </authorList>
    </citation>
    <scope>NUCLEOTIDE SEQUENCE [LARGE SCALE GENOMIC DNA]</scope>
</reference>
<feature type="region of interest" description="Disordered" evidence="6">
    <location>
        <begin position="115"/>
        <end position="198"/>
    </location>
</feature>
<feature type="compositionally biased region" description="Acidic residues" evidence="6">
    <location>
        <begin position="156"/>
        <end position="169"/>
    </location>
</feature>
<dbReference type="Pfam" id="PF02362">
    <property type="entry name" value="B3"/>
    <property type="match status" value="1"/>
</dbReference>
<keyword evidence="9" id="KW-1185">Reference proteome</keyword>
<dbReference type="PANTHER" id="PTHR31920:SF47">
    <property type="entry name" value="GENOME ASSEMBLY, CHROMOSOME: A02"/>
    <property type="match status" value="1"/>
</dbReference>
<evidence type="ECO:0000313" key="9">
    <source>
        <dbReference type="Proteomes" id="UP000030689"/>
    </source>
</evidence>
<keyword evidence="3" id="KW-0238">DNA-binding</keyword>
<dbReference type="GO" id="GO:0003677">
    <property type="term" value="F:DNA binding"/>
    <property type="evidence" value="ECO:0007669"/>
    <property type="project" value="UniProtKB-KW"/>
</dbReference>
<evidence type="ECO:0000256" key="6">
    <source>
        <dbReference type="SAM" id="MobiDB-lite"/>
    </source>
</evidence>
<dbReference type="EMBL" id="KI517464">
    <property type="protein sequence ID" value="ESQ42629.1"/>
    <property type="molecule type" value="Genomic_DNA"/>
</dbReference>
<feature type="compositionally biased region" description="Acidic residues" evidence="6">
    <location>
        <begin position="117"/>
        <end position="143"/>
    </location>
</feature>
<evidence type="ECO:0000256" key="4">
    <source>
        <dbReference type="ARBA" id="ARBA00023163"/>
    </source>
</evidence>
<dbReference type="Gene3D" id="2.40.330.10">
    <property type="entry name" value="DNA-binding pseudobarrel domain"/>
    <property type="match status" value="1"/>
</dbReference>
<dbReference type="OMA" id="WNVKWTI"/>
<dbReference type="eggNOG" id="ENOG502S4ID">
    <property type="taxonomic scope" value="Eukaryota"/>
</dbReference>
<dbReference type="STRING" id="72664.V4LFY9"/>
<feature type="domain" description="TF-B3" evidence="7">
    <location>
        <begin position="9"/>
        <end position="103"/>
    </location>
</feature>
<name>V4LFY9_EUTSA</name>
<sequence>MVFSPYPDFGFTFNSQDLSLSQRLVIPSDYRMYYPNPLPQTAVLRKPEGNFWNVKWTISQEGTISFEDGWSKFVTDNGPIHGDILLFSYDGCRNFFVRIYRNGLVVETKSPIKIQEISDDDDERNSSDDDDDDHDMENEEDSNDENKIISLSLGSSDEDDDDDDDDDTTLAEVNKSNGSSKKGGTSQKKRAESIGDPAMYLDDPTNPCFIPISSYRRMMVIAQQVIKDHDLKFGETINLIDGFGQVEGKVVEWKDRIVVYSWDEVCKRNHAKLEDVIICEILHERGLVQSIKAHFVKK</sequence>
<evidence type="ECO:0000256" key="5">
    <source>
        <dbReference type="ARBA" id="ARBA00023242"/>
    </source>
</evidence>
<feature type="compositionally biased region" description="Low complexity" evidence="6">
    <location>
        <begin position="174"/>
        <end position="184"/>
    </location>
</feature>
<keyword evidence="4" id="KW-0804">Transcription</keyword>
<evidence type="ECO:0000313" key="8">
    <source>
        <dbReference type="EMBL" id="ESQ42629.1"/>
    </source>
</evidence>
<organism evidence="8 9">
    <name type="scientific">Eutrema salsugineum</name>
    <name type="common">Saltwater cress</name>
    <name type="synonym">Sisymbrium salsugineum</name>
    <dbReference type="NCBI Taxonomy" id="72664"/>
    <lineage>
        <taxon>Eukaryota</taxon>
        <taxon>Viridiplantae</taxon>
        <taxon>Streptophyta</taxon>
        <taxon>Embryophyta</taxon>
        <taxon>Tracheophyta</taxon>
        <taxon>Spermatophyta</taxon>
        <taxon>Magnoliopsida</taxon>
        <taxon>eudicotyledons</taxon>
        <taxon>Gunneridae</taxon>
        <taxon>Pentapetalae</taxon>
        <taxon>rosids</taxon>
        <taxon>malvids</taxon>
        <taxon>Brassicales</taxon>
        <taxon>Brassicaceae</taxon>
        <taxon>Eutremeae</taxon>
        <taxon>Eutrema</taxon>
    </lineage>
</organism>
<dbReference type="SMART" id="SM01019">
    <property type="entry name" value="B3"/>
    <property type="match status" value="1"/>
</dbReference>
<keyword evidence="2" id="KW-0805">Transcription regulation</keyword>
<dbReference type="CDD" id="cd10017">
    <property type="entry name" value="B3_DNA"/>
    <property type="match status" value="1"/>
</dbReference>
<keyword evidence="5" id="KW-0539">Nucleus</keyword>
<dbReference type="AlphaFoldDB" id="V4LFY9"/>
<evidence type="ECO:0000259" key="7">
    <source>
        <dbReference type="PROSITE" id="PS50863"/>
    </source>
</evidence>
<dbReference type="OrthoDB" id="590488at2759"/>
<accession>V4LFY9</accession>
<dbReference type="InterPro" id="IPR050655">
    <property type="entry name" value="Plant_B3_domain"/>
</dbReference>